<evidence type="ECO:0000259" key="4">
    <source>
        <dbReference type="Pfam" id="PF18265"/>
    </source>
</evidence>
<proteinExistence type="inferred from homology"/>
<feature type="domain" description="Nas2 N-terminal" evidence="4">
    <location>
        <begin position="12"/>
        <end position="87"/>
    </location>
</feature>
<dbReference type="PANTHER" id="PTHR12651">
    <property type="entry name" value="26S PROTEASOME NON-ATPASE REGULATORY SUBUNIT 9"/>
    <property type="match status" value="1"/>
</dbReference>
<reference evidence="6" key="1">
    <citation type="submission" date="2020-01" db="EMBL/GenBank/DDBJ databases">
        <title>Draft genome sequence of the Termite Coptotermes fromosanus.</title>
        <authorList>
            <person name="Itakura S."/>
            <person name="Yosikawa Y."/>
            <person name="Umezawa K."/>
        </authorList>
    </citation>
    <scope>NUCLEOTIDE SEQUENCE [LARGE SCALE GENOMIC DNA]</scope>
</reference>
<dbReference type="OrthoDB" id="72325at2759"/>
<dbReference type="GO" id="GO:0005737">
    <property type="term" value="C:cytoplasm"/>
    <property type="evidence" value="ECO:0007669"/>
    <property type="project" value="TreeGrafter"/>
</dbReference>
<evidence type="ECO:0000313" key="5">
    <source>
        <dbReference type="EMBL" id="GFG34672.1"/>
    </source>
</evidence>
<dbReference type="Gene3D" id="6.10.140.1710">
    <property type="match status" value="1"/>
</dbReference>
<dbReference type="InterPro" id="IPR035269">
    <property type="entry name" value="PSMD9"/>
</dbReference>
<keyword evidence="6" id="KW-1185">Reference proteome</keyword>
<gene>
    <name evidence="5" type="ORF">Cfor_10904</name>
</gene>
<dbReference type="InterPro" id="IPR041489">
    <property type="entry name" value="PDZ_6"/>
</dbReference>
<dbReference type="InterPro" id="IPR040815">
    <property type="entry name" value="Nas2_N"/>
</dbReference>
<name>A0A6L2PTZ1_COPFO</name>
<evidence type="ECO:0008006" key="7">
    <source>
        <dbReference type="Google" id="ProtNLM"/>
    </source>
</evidence>
<comment type="similarity">
    <text evidence="1">Belongs to the proteasome subunit p27 family.</text>
</comment>
<dbReference type="PANTHER" id="PTHR12651:SF1">
    <property type="entry name" value="26S PROTEASOME NON-ATPASE REGULATORY SUBUNIT 9"/>
    <property type="match status" value="1"/>
</dbReference>
<dbReference type="Pfam" id="PF18265">
    <property type="entry name" value="Nas2_N"/>
    <property type="match status" value="1"/>
</dbReference>
<accession>A0A6L2PTZ1</accession>
<evidence type="ECO:0000256" key="1">
    <source>
        <dbReference type="ARBA" id="ARBA00005256"/>
    </source>
</evidence>
<dbReference type="FunFam" id="2.30.42.10:FF:000107">
    <property type="entry name" value="26S proteasome non-ATPase regulatory subunit 9"/>
    <property type="match status" value="1"/>
</dbReference>
<evidence type="ECO:0000256" key="2">
    <source>
        <dbReference type="ARBA" id="ARBA00023186"/>
    </source>
</evidence>
<protein>
    <recommendedName>
        <fullName evidence="7">26S proteasome non-ATPase regulatory subunit 9</fullName>
    </recommendedName>
</protein>
<dbReference type="EMBL" id="BLKM01005549">
    <property type="protein sequence ID" value="GFG34672.1"/>
    <property type="molecule type" value="Genomic_DNA"/>
</dbReference>
<comment type="caution">
    <text evidence="5">The sequence shown here is derived from an EMBL/GenBank/DDBJ whole genome shotgun (WGS) entry which is preliminary data.</text>
</comment>
<dbReference type="AlphaFoldDB" id="A0A6L2PTZ1"/>
<dbReference type="FunCoup" id="A0A6L2PTZ1">
    <property type="interactions" value="2336"/>
</dbReference>
<evidence type="ECO:0000313" key="6">
    <source>
        <dbReference type="Proteomes" id="UP000502823"/>
    </source>
</evidence>
<dbReference type="InterPro" id="IPR036034">
    <property type="entry name" value="PDZ_sf"/>
</dbReference>
<dbReference type="Proteomes" id="UP000502823">
    <property type="component" value="Unassembled WGS sequence"/>
</dbReference>
<feature type="domain" description="PDZ" evidence="3">
    <location>
        <begin position="117"/>
        <end position="169"/>
    </location>
</feature>
<dbReference type="GO" id="GO:0070682">
    <property type="term" value="P:proteasome regulatory particle assembly"/>
    <property type="evidence" value="ECO:0007669"/>
    <property type="project" value="InterPro"/>
</dbReference>
<evidence type="ECO:0000259" key="3">
    <source>
        <dbReference type="Pfam" id="PF17820"/>
    </source>
</evidence>
<keyword evidence="2" id="KW-0143">Chaperone</keyword>
<sequence length="201" mass="22272">MERPVTRESVLALILEKEKIEAEMSQLKSVLDRNNVGMTEALVDGSGYPRQDLDVYQVRHARHKIICLTNDHKNIMLKIEQDLHMLHGQQREGVGLPANPATTAAQHTEPIAKVNFVASQSPADEAGLCVDDLIVEFGSVNASNFRTLQDIGTVVQHSQGNSVSIQVKRHDKMLRLSLTPHVWSGRGLLGCNIIPVETVER</sequence>
<dbReference type="GO" id="GO:0005634">
    <property type="term" value="C:nucleus"/>
    <property type="evidence" value="ECO:0007669"/>
    <property type="project" value="TreeGrafter"/>
</dbReference>
<dbReference type="InParanoid" id="A0A6L2PTZ1"/>
<organism evidence="5 6">
    <name type="scientific">Coptotermes formosanus</name>
    <name type="common">Formosan subterranean termite</name>
    <dbReference type="NCBI Taxonomy" id="36987"/>
    <lineage>
        <taxon>Eukaryota</taxon>
        <taxon>Metazoa</taxon>
        <taxon>Ecdysozoa</taxon>
        <taxon>Arthropoda</taxon>
        <taxon>Hexapoda</taxon>
        <taxon>Insecta</taxon>
        <taxon>Pterygota</taxon>
        <taxon>Neoptera</taxon>
        <taxon>Polyneoptera</taxon>
        <taxon>Dictyoptera</taxon>
        <taxon>Blattodea</taxon>
        <taxon>Blattoidea</taxon>
        <taxon>Termitoidae</taxon>
        <taxon>Rhinotermitidae</taxon>
        <taxon>Coptotermes</taxon>
    </lineage>
</organism>
<dbReference type="Gene3D" id="2.30.42.10">
    <property type="match status" value="1"/>
</dbReference>
<dbReference type="Pfam" id="PF17820">
    <property type="entry name" value="PDZ_6"/>
    <property type="match status" value="1"/>
</dbReference>
<dbReference type="SUPFAM" id="SSF50156">
    <property type="entry name" value="PDZ domain-like"/>
    <property type="match status" value="1"/>
</dbReference>